<dbReference type="EMBL" id="BK032565">
    <property type="protein sequence ID" value="DAF48219.1"/>
    <property type="molecule type" value="Genomic_DNA"/>
</dbReference>
<proteinExistence type="predicted"/>
<name>A0A8S5SBM5_9CAUD</name>
<sequence length="107" mass="11905">MQEVIDESFKDAHENVDHFYDSPAGVYKRTGQLAESIEQEFKSGTNSASGEISLDTSYIYNPSGRDTKTIYGYAESGGLLGNGGFWEQTKEDVSKNINKSYGKRFSK</sequence>
<evidence type="ECO:0000313" key="1">
    <source>
        <dbReference type="EMBL" id="DAF48219.1"/>
    </source>
</evidence>
<organism evidence="1">
    <name type="scientific">Siphoviridae sp. ctJLl6</name>
    <dbReference type="NCBI Taxonomy" id="2827836"/>
    <lineage>
        <taxon>Viruses</taxon>
        <taxon>Duplodnaviria</taxon>
        <taxon>Heunggongvirae</taxon>
        <taxon>Uroviricota</taxon>
        <taxon>Caudoviricetes</taxon>
    </lineage>
</organism>
<accession>A0A8S5SBM5</accession>
<protein>
    <submittedName>
        <fullName evidence="1">Uncharacterized protein</fullName>
    </submittedName>
</protein>
<reference evidence="1" key="1">
    <citation type="journal article" date="2021" name="Proc. Natl. Acad. Sci. U.S.A.">
        <title>A Catalog of Tens of Thousands of Viruses from Human Metagenomes Reveals Hidden Associations with Chronic Diseases.</title>
        <authorList>
            <person name="Tisza M.J."/>
            <person name="Buck C.B."/>
        </authorList>
    </citation>
    <scope>NUCLEOTIDE SEQUENCE</scope>
    <source>
        <strain evidence="1">CtJLl6</strain>
    </source>
</reference>